<gene>
    <name evidence="2" type="ORF">RCOM_2010550</name>
</gene>
<feature type="compositionally biased region" description="Low complexity" evidence="1">
    <location>
        <begin position="99"/>
        <end position="118"/>
    </location>
</feature>
<feature type="non-terminal residue" evidence="2">
    <location>
        <position position="225"/>
    </location>
</feature>
<feature type="compositionally biased region" description="Low complexity" evidence="1">
    <location>
        <begin position="200"/>
        <end position="214"/>
    </location>
</feature>
<protein>
    <submittedName>
        <fullName evidence="2">Uncharacterized protein</fullName>
    </submittedName>
</protein>
<evidence type="ECO:0000313" key="3">
    <source>
        <dbReference type="Proteomes" id="UP000008311"/>
    </source>
</evidence>
<evidence type="ECO:0000313" key="2">
    <source>
        <dbReference type="EMBL" id="EEF23211.1"/>
    </source>
</evidence>
<feature type="region of interest" description="Disordered" evidence="1">
    <location>
        <begin position="184"/>
        <end position="225"/>
    </location>
</feature>
<evidence type="ECO:0000256" key="1">
    <source>
        <dbReference type="SAM" id="MobiDB-lite"/>
    </source>
</evidence>
<sequence>MRCTPSMPNDRAKYRKKRSRELRQKRRKNSAMTKDAMEMAPAIRSLMSFFLVDEAVQQQEHGHEGRHLAHGQQVDVGEDDLVQHEEDVVHGQGHERGPAPEQQPVAGPAVAAQQQPGACQRRQCTQRIDGDRHQESFRHLNASANCWALRSSEEWIRRRRPGTGRRPWPCTGRRAGLPRSFRARTAAAPACRGARRGPGRRASAAALPGRGPRGCWSARSAGGPQ</sequence>
<dbReference type="EMBL" id="EQ987238">
    <property type="protein sequence ID" value="EEF23211.1"/>
    <property type="molecule type" value="Genomic_DNA"/>
</dbReference>
<feature type="compositionally biased region" description="Basic and acidic residues" evidence="1">
    <location>
        <begin position="88"/>
        <end position="98"/>
    </location>
</feature>
<dbReference type="InParanoid" id="B9TLQ3"/>
<reference evidence="3" key="1">
    <citation type="journal article" date="2010" name="Nat. Biotechnol.">
        <title>Draft genome sequence of the oilseed species Ricinus communis.</title>
        <authorList>
            <person name="Chan A.P."/>
            <person name="Crabtree J."/>
            <person name="Zhao Q."/>
            <person name="Lorenzi H."/>
            <person name="Orvis J."/>
            <person name="Puiu D."/>
            <person name="Melake-Berhan A."/>
            <person name="Jones K.M."/>
            <person name="Redman J."/>
            <person name="Chen G."/>
            <person name="Cahoon E.B."/>
            <person name="Gedil M."/>
            <person name="Stanke M."/>
            <person name="Haas B.J."/>
            <person name="Wortman J.R."/>
            <person name="Fraser-Liggett C.M."/>
            <person name="Ravel J."/>
            <person name="Rabinowicz P.D."/>
        </authorList>
    </citation>
    <scope>NUCLEOTIDE SEQUENCE [LARGE SCALE GENOMIC DNA]</scope>
    <source>
        <strain evidence="3">cv. Hale</strain>
    </source>
</reference>
<dbReference type="Proteomes" id="UP000008311">
    <property type="component" value="Unassembled WGS sequence"/>
</dbReference>
<dbReference type="AlphaFoldDB" id="B9TLQ3"/>
<accession>B9TLQ3</accession>
<feature type="region of interest" description="Disordered" evidence="1">
    <location>
        <begin position="1"/>
        <end position="35"/>
    </location>
</feature>
<feature type="compositionally biased region" description="Basic residues" evidence="1">
    <location>
        <begin position="13"/>
        <end position="29"/>
    </location>
</feature>
<organism evidence="2 3">
    <name type="scientific">Ricinus communis</name>
    <name type="common">Castor bean</name>
    <dbReference type="NCBI Taxonomy" id="3988"/>
    <lineage>
        <taxon>Eukaryota</taxon>
        <taxon>Viridiplantae</taxon>
        <taxon>Streptophyta</taxon>
        <taxon>Embryophyta</taxon>
        <taxon>Tracheophyta</taxon>
        <taxon>Spermatophyta</taxon>
        <taxon>Magnoliopsida</taxon>
        <taxon>eudicotyledons</taxon>
        <taxon>Gunneridae</taxon>
        <taxon>Pentapetalae</taxon>
        <taxon>rosids</taxon>
        <taxon>fabids</taxon>
        <taxon>Malpighiales</taxon>
        <taxon>Euphorbiaceae</taxon>
        <taxon>Acalyphoideae</taxon>
        <taxon>Acalypheae</taxon>
        <taxon>Ricinus</taxon>
    </lineage>
</organism>
<keyword evidence="3" id="KW-1185">Reference proteome</keyword>
<name>B9TLQ3_RICCO</name>
<proteinExistence type="predicted"/>
<feature type="region of interest" description="Disordered" evidence="1">
    <location>
        <begin position="88"/>
        <end position="125"/>
    </location>
</feature>